<dbReference type="RefSeq" id="WP_094412416.1">
    <property type="nucleotide sequence ID" value="NZ_NOXV01000167.1"/>
</dbReference>
<dbReference type="EMBL" id="NOXV01000167">
    <property type="protein sequence ID" value="OYQ43808.1"/>
    <property type="molecule type" value="Genomic_DNA"/>
</dbReference>
<name>A0A255ZQM1_9FLAO</name>
<comment type="caution">
    <text evidence="1">The sequence shown here is derived from an EMBL/GenBank/DDBJ whole genome shotgun (WGS) entry which is preliminary data.</text>
</comment>
<proteinExistence type="predicted"/>
<dbReference type="Proteomes" id="UP000216605">
    <property type="component" value="Unassembled WGS sequence"/>
</dbReference>
<reference evidence="1 2" key="1">
    <citation type="submission" date="2017-07" db="EMBL/GenBank/DDBJ databases">
        <title>Flavobacterium cyanobacteriorum sp. nov., isolated from cyanobacterial aggregates in a eutrophic lake.</title>
        <authorList>
            <person name="Cai H."/>
        </authorList>
    </citation>
    <scope>NUCLEOTIDE SEQUENCE [LARGE SCALE GENOMIC DNA]</scope>
    <source>
        <strain evidence="1 2">TH021</strain>
    </source>
</reference>
<evidence type="ECO:0000313" key="1">
    <source>
        <dbReference type="EMBL" id="OYQ43808.1"/>
    </source>
</evidence>
<keyword evidence="2" id="KW-1185">Reference proteome</keyword>
<sequence>MDLGYLKLKIDIKSEHDEYRKKYEFRRKETKKEEIKKIFESFRDFFKNDGNFKFRENEHSLTAEYKGHGITLEIDVYKTIAEQGFSIEGIINTYEKKSFAFVAEAVCNKEAALLQPADADDQERMIHDTRFYRDFIDGEVYYTFRYIIKGRDEAYATMGELLFAL</sequence>
<dbReference type="OrthoDB" id="1366035at2"/>
<dbReference type="AlphaFoldDB" id="A0A255ZQM1"/>
<organism evidence="1 2">
    <name type="scientific">Flavobacterium cyanobacteriorum</name>
    <dbReference type="NCBI Taxonomy" id="2022802"/>
    <lineage>
        <taxon>Bacteria</taxon>
        <taxon>Pseudomonadati</taxon>
        <taxon>Bacteroidota</taxon>
        <taxon>Flavobacteriia</taxon>
        <taxon>Flavobacteriales</taxon>
        <taxon>Flavobacteriaceae</taxon>
        <taxon>Flavobacterium</taxon>
    </lineage>
</organism>
<evidence type="ECO:0000313" key="2">
    <source>
        <dbReference type="Proteomes" id="UP000216605"/>
    </source>
</evidence>
<protein>
    <submittedName>
        <fullName evidence="1">Uncharacterized protein</fullName>
    </submittedName>
</protein>
<gene>
    <name evidence="1" type="ORF">CHU92_02880</name>
</gene>
<accession>A0A255ZQM1</accession>